<name>A0A8W8MIK8_MAGGI</name>
<keyword evidence="2" id="KW-1185">Reference proteome</keyword>
<sequence>MTLSLLQVFLQTSLYNSRTIYPHATGCMRRKDVPRMLMEHQTKMNENFRKYRLGTDNIDGNDVRLKIRTDERYAFIGSQHPAEPPTVVIGEPCFENPCSYDAIDEVFSHISELTKCGDRKWTILGCNALPYKLGSRLIDSSFLCPACHMEFTDAHSFDQHRNPVGSFNWP</sequence>
<reference evidence="1" key="1">
    <citation type="submission" date="2022-08" db="UniProtKB">
        <authorList>
            <consortium name="EnsemblMetazoa"/>
        </authorList>
    </citation>
    <scope>IDENTIFICATION</scope>
    <source>
        <strain evidence="1">05x7-T-G4-1.051#20</strain>
    </source>
</reference>
<dbReference type="Proteomes" id="UP000005408">
    <property type="component" value="Unassembled WGS sequence"/>
</dbReference>
<accession>A0A8W8MIK8</accession>
<protein>
    <submittedName>
        <fullName evidence="1">Uncharacterized protein</fullName>
    </submittedName>
</protein>
<dbReference type="EnsemblMetazoa" id="G33034.1">
    <property type="protein sequence ID" value="G33034.1:cds"/>
    <property type="gene ID" value="G33034"/>
</dbReference>
<evidence type="ECO:0000313" key="2">
    <source>
        <dbReference type="Proteomes" id="UP000005408"/>
    </source>
</evidence>
<organism evidence="1 2">
    <name type="scientific">Magallana gigas</name>
    <name type="common">Pacific oyster</name>
    <name type="synonym">Crassostrea gigas</name>
    <dbReference type="NCBI Taxonomy" id="29159"/>
    <lineage>
        <taxon>Eukaryota</taxon>
        <taxon>Metazoa</taxon>
        <taxon>Spiralia</taxon>
        <taxon>Lophotrochozoa</taxon>
        <taxon>Mollusca</taxon>
        <taxon>Bivalvia</taxon>
        <taxon>Autobranchia</taxon>
        <taxon>Pteriomorphia</taxon>
        <taxon>Ostreida</taxon>
        <taxon>Ostreoidea</taxon>
        <taxon>Ostreidae</taxon>
        <taxon>Magallana</taxon>
    </lineage>
</organism>
<proteinExistence type="predicted"/>
<evidence type="ECO:0000313" key="1">
    <source>
        <dbReference type="EnsemblMetazoa" id="G33034.1:cds"/>
    </source>
</evidence>
<dbReference type="AlphaFoldDB" id="A0A8W8MIK8"/>